<organism evidence="3 4">
    <name type="scientific">Nostoc piscinale CENA21</name>
    <dbReference type="NCBI Taxonomy" id="224013"/>
    <lineage>
        <taxon>Bacteria</taxon>
        <taxon>Bacillati</taxon>
        <taxon>Cyanobacteriota</taxon>
        <taxon>Cyanophyceae</taxon>
        <taxon>Nostocales</taxon>
        <taxon>Nostocaceae</taxon>
        <taxon>Nostoc</taxon>
    </lineage>
</organism>
<dbReference type="STRING" id="224013.ACX27_27350"/>
<feature type="domain" description="KOW" evidence="2">
    <location>
        <begin position="292"/>
        <end position="319"/>
    </location>
</feature>
<keyword evidence="4" id="KW-1185">Reference proteome</keyword>
<dbReference type="Proteomes" id="UP000062645">
    <property type="component" value="Chromosome"/>
</dbReference>
<gene>
    <name evidence="3" type="ORF">ACX27_27350</name>
</gene>
<proteinExistence type="predicted"/>
<protein>
    <recommendedName>
        <fullName evidence="2">KOW domain-containing protein</fullName>
    </recommendedName>
</protein>
<dbReference type="PATRIC" id="fig|224013.5.peg.6542"/>
<evidence type="ECO:0000256" key="1">
    <source>
        <dbReference type="SAM" id="Coils"/>
    </source>
</evidence>
<evidence type="ECO:0000313" key="4">
    <source>
        <dbReference type="Proteomes" id="UP000062645"/>
    </source>
</evidence>
<dbReference type="RefSeq" id="WP_062297165.1">
    <property type="nucleotide sequence ID" value="NZ_CP012036.1"/>
</dbReference>
<reference evidence="4" key="1">
    <citation type="submission" date="2015-07" db="EMBL/GenBank/DDBJ databases">
        <title>Genome Of Nitrogen-Fixing Cyanobacterium Nostoc piscinale CENA21 From Solimoes/Amazon River Floodplain Sediments And Comparative Genomics To Uncover Biosynthetic Natural Products Potential.</title>
        <authorList>
            <person name="Leao T.F."/>
            <person name="Leao P.N."/>
            <person name="Guimaraes P.I."/>
            <person name="de Melo A.G.C."/>
            <person name="Ramos R.T.J."/>
            <person name="Silva A."/>
            <person name="Fiore M.F."/>
            <person name="Schneider M.P.C."/>
        </authorList>
    </citation>
    <scope>NUCLEOTIDE SEQUENCE [LARGE SCALE GENOMIC DNA]</scope>
    <source>
        <strain evidence="4">CENA21</strain>
    </source>
</reference>
<accession>A0A0M3V6N0</accession>
<dbReference type="EMBL" id="CP012036">
    <property type="protein sequence ID" value="ALF55727.1"/>
    <property type="molecule type" value="Genomic_DNA"/>
</dbReference>
<evidence type="ECO:0000259" key="2">
    <source>
        <dbReference type="SMART" id="SM00739"/>
    </source>
</evidence>
<name>A0A0M3V6N0_9NOSO</name>
<keyword evidence="1" id="KW-0175">Coiled coil</keyword>
<evidence type="ECO:0000313" key="3">
    <source>
        <dbReference type="EMBL" id="ALF55727.1"/>
    </source>
</evidence>
<dbReference type="OrthoDB" id="522605at2"/>
<dbReference type="SMART" id="SM00739">
    <property type="entry name" value="KOW"/>
    <property type="match status" value="1"/>
</dbReference>
<feature type="coiled-coil region" evidence="1">
    <location>
        <begin position="159"/>
        <end position="228"/>
    </location>
</feature>
<dbReference type="AlphaFoldDB" id="A0A0M3V6N0"/>
<dbReference type="InterPro" id="IPR005824">
    <property type="entry name" value="KOW"/>
</dbReference>
<reference evidence="3 4" key="2">
    <citation type="journal article" date="2016" name="Genome Announc.">
        <title>Draft Genome Sequence of the N2-Fixing Cyanobacterium Nostoc piscinale CENA21, Isolated from the Brazilian Amazon Floodplain.</title>
        <authorList>
            <person name="Leao T."/>
            <person name="Guimaraes P.I."/>
            <person name="de Melo A.G."/>
            <person name="Ramos R.T."/>
            <person name="Leao P.N."/>
            <person name="Silva A."/>
            <person name="Fiore M.F."/>
            <person name="Schneider M.P."/>
        </authorList>
    </citation>
    <scope>NUCLEOTIDE SEQUENCE [LARGE SCALE GENOMIC DNA]</scope>
    <source>
        <strain evidence="3 4">CENA21</strain>
    </source>
</reference>
<sequence>MRSTITKKDIKPGVCITDYYGEIGTIKADLGFGFTVQWHEDGTEITYNWERDSEGIKHLSVISEPVAHSCSHMDDFSFPQVDVITQQIAQLQTQLAKYQDCQTNANQLKEQVASQAQLMLELGVKQQVITDWANRLYFLVTGTNVGEMTTNSVELAAKLMLAEQENKSLQYQLSNASAEVEALKQERDELLKERDEAFIKSGQLLISQGELKQERDRLLNSIQELEAQFKSEPKFVIGDACGNPEGERVQTQKGEGVVTTFVYGNPVVKLLNGEFQFNASELTKIESENEIQFKEGDQVRIIKGKHKDKFATIKEIGEQISCWVNDEFYFHFTPGELELVTPNPELEPQRKAEEFISKLNKKTTWHQIKEVCQGDVEVWREICVFARTKTQKALIESVPQLLANYIEETGDRSDLEWIGDTLKAKVEALLVPKEEVA</sequence>
<dbReference type="KEGG" id="npz:ACX27_27350"/>